<keyword evidence="3" id="KW-0949">S-adenosyl-L-methionine</keyword>
<accession>A0A8J9SAH6</accession>
<proteinExistence type="predicted"/>
<dbReference type="InterPro" id="IPR036390">
    <property type="entry name" value="WH_DNA-bd_sf"/>
</dbReference>
<dbReference type="GO" id="GO:0046983">
    <property type="term" value="F:protein dimerization activity"/>
    <property type="evidence" value="ECO:0007669"/>
    <property type="project" value="InterPro"/>
</dbReference>
<evidence type="ECO:0008006" key="7">
    <source>
        <dbReference type="Google" id="ProtNLM"/>
    </source>
</evidence>
<evidence type="ECO:0000256" key="2">
    <source>
        <dbReference type="ARBA" id="ARBA00022679"/>
    </source>
</evidence>
<feature type="domain" description="O-methyltransferase C-terminal" evidence="4">
    <location>
        <begin position="214"/>
        <end position="321"/>
    </location>
</feature>
<dbReference type="AlphaFoldDB" id="A0A8J9SAH6"/>
<dbReference type="Gene3D" id="3.40.50.150">
    <property type="entry name" value="Vaccinia Virus protein VP39"/>
    <property type="match status" value="1"/>
</dbReference>
<evidence type="ECO:0000256" key="3">
    <source>
        <dbReference type="ARBA" id="ARBA00022691"/>
    </source>
</evidence>
<feature type="domain" description="O-methyltransferase dimerisation" evidence="5">
    <location>
        <begin position="69"/>
        <end position="157"/>
    </location>
</feature>
<evidence type="ECO:0000259" key="4">
    <source>
        <dbReference type="Pfam" id="PF00891"/>
    </source>
</evidence>
<organism evidence="6">
    <name type="scientific">Phaeodactylum tricornutum</name>
    <name type="common">Diatom</name>
    <dbReference type="NCBI Taxonomy" id="2850"/>
    <lineage>
        <taxon>Eukaryota</taxon>
        <taxon>Sar</taxon>
        <taxon>Stramenopiles</taxon>
        <taxon>Ochrophyta</taxon>
        <taxon>Bacillariophyta</taxon>
        <taxon>Bacillariophyceae</taxon>
        <taxon>Bacillariophycidae</taxon>
        <taxon>Naviculales</taxon>
        <taxon>Phaeodactylaceae</taxon>
        <taxon>Phaeodactylum</taxon>
    </lineage>
</organism>
<dbReference type="SUPFAM" id="SSF53335">
    <property type="entry name" value="S-adenosyl-L-methionine-dependent methyltransferases"/>
    <property type="match status" value="1"/>
</dbReference>
<dbReference type="Pfam" id="PF08100">
    <property type="entry name" value="Dimerisation"/>
    <property type="match status" value="1"/>
</dbReference>
<name>A0A8J9SAH6_PHATR</name>
<dbReference type="GO" id="GO:0032259">
    <property type="term" value="P:methylation"/>
    <property type="evidence" value="ECO:0007669"/>
    <property type="project" value="UniProtKB-KW"/>
</dbReference>
<dbReference type="InterPro" id="IPR012967">
    <property type="entry name" value="COMT_dimerisation"/>
</dbReference>
<keyword evidence="2" id="KW-0808">Transferase</keyword>
<keyword evidence="1" id="KW-0489">Methyltransferase</keyword>
<dbReference type="EMBL" id="OU594943">
    <property type="protein sequence ID" value="CAG9284538.1"/>
    <property type="molecule type" value="Genomic_DNA"/>
</dbReference>
<dbReference type="InterPro" id="IPR001077">
    <property type="entry name" value="COMT_C"/>
</dbReference>
<dbReference type="InterPro" id="IPR036388">
    <property type="entry name" value="WH-like_DNA-bd_sf"/>
</dbReference>
<evidence type="ECO:0000313" key="6">
    <source>
        <dbReference type="EMBL" id="CAG9284538.1"/>
    </source>
</evidence>
<dbReference type="Proteomes" id="UP000836788">
    <property type="component" value="Chromosome 2"/>
</dbReference>
<dbReference type="SUPFAM" id="SSF46785">
    <property type="entry name" value="Winged helix' DNA-binding domain"/>
    <property type="match status" value="1"/>
</dbReference>
<dbReference type="PANTHER" id="PTHR43712:SF2">
    <property type="entry name" value="O-METHYLTRANSFERASE CICE"/>
    <property type="match status" value="1"/>
</dbReference>
<gene>
    <name evidence="6" type="ORF">PTTT1_LOCUS26254</name>
</gene>
<evidence type="ECO:0000259" key="5">
    <source>
        <dbReference type="Pfam" id="PF08100"/>
    </source>
</evidence>
<dbReference type="Gene3D" id="1.10.10.10">
    <property type="entry name" value="Winged helix-like DNA-binding domain superfamily/Winged helix DNA-binding domain"/>
    <property type="match status" value="1"/>
</dbReference>
<dbReference type="GO" id="GO:0008171">
    <property type="term" value="F:O-methyltransferase activity"/>
    <property type="evidence" value="ECO:0007669"/>
    <property type="project" value="InterPro"/>
</dbReference>
<dbReference type="PANTHER" id="PTHR43712">
    <property type="entry name" value="PUTATIVE (AFU_ORTHOLOGUE AFUA_4G14580)-RELATED"/>
    <property type="match status" value="1"/>
</dbReference>
<dbReference type="InterPro" id="IPR029063">
    <property type="entry name" value="SAM-dependent_MTases_sf"/>
</dbReference>
<evidence type="ECO:0000256" key="1">
    <source>
        <dbReference type="ARBA" id="ARBA00022603"/>
    </source>
</evidence>
<sequence length="330" mass="36147">MKDFYSKSVQLLAFVTVSSLKVRIASSLRSPSLRWHDRYRRNVARNLGVVPSSDDPHSAPDAVANLMLLASRHCTSQALYIAVQLRIPDIIGISHCKSLSAISARITREQQAVAPNNNIDSDALLRVLRLLALEGILHEVRMSGEWAFSLTATGALLRQPTATAQQMSEHTQQEASWASLIQHWMEPPLWNAWTGMPSYLVTQHQICDHPKTTPFAIANGIAVDEFYGRRENCDSLRYANASVGLVTDLELQACVEGFDWQTLSAKSVVDLGGHDGAVMEAVQGAYPDVTCFSLDRPSVVELLSTPSTSVTLLGGNLFNSSTSPQPTQFS</sequence>
<reference evidence="6" key="1">
    <citation type="submission" date="2022-02" db="EMBL/GenBank/DDBJ databases">
        <authorList>
            <person name="Giguere J D."/>
        </authorList>
    </citation>
    <scope>NUCLEOTIDE SEQUENCE</scope>
    <source>
        <strain evidence="6">CCAP 1055/1</strain>
    </source>
</reference>
<dbReference type="Pfam" id="PF00891">
    <property type="entry name" value="Methyltransf_2"/>
    <property type="match status" value="1"/>
</dbReference>
<protein>
    <recommendedName>
        <fullName evidence="7">O-methyltransferase</fullName>
    </recommendedName>
</protein>